<sequence length="296" mass="33209">MIKRTGAFLGVVLALSGSGAALAAERIEATYDFIWKGLLVSTVEARADLAPETYDLAIDFRMRGLAKLFANGRSELRSTGMLVDGDILPREYVSAGRWDGEDYTRTLRFAPDGMLKEIEQDWPEKWLEKYPREEVPADLRRGPDPASLAIALLRARITEAQTAEPFAIQVFDGSSVFEWQVSCGPEPVEIDDSRHTDYAGAAHECTVGGELVAGKRILTEKEKKKLEKEREKRRRKAEKNGEDEDVPPKFWVMPQGEGGYLVPVRAEMQTDMGRVLMYLKELEITDLQDVPVMASR</sequence>
<dbReference type="Pfam" id="PF11306">
    <property type="entry name" value="DUF3108"/>
    <property type="match status" value="1"/>
</dbReference>
<gene>
    <name evidence="3" type="ORF">ACFO5Q_07105</name>
</gene>
<feature type="chain" id="PRO_5045966844" evidence="2">
    <location>
        <begin position="24"/>
        <end position="296"/>
    </location>
</feature>
<reference evidence="4" key="1">
    <citation type="journal article" date="2019" name="Int. J. Syst. Evol. Microbiol.">
        <title>The Global Catalogue of Microorganisms (GCM) 10K type strain sequencing project: providing services to taxonomists for standard genome sequencing and annotation.</title>
        <authorList>
            <consortium name="The Broad Institute Genomics Platform"/>
            <consortium name="The Broad Institute Genome Sequencing Center for Infectious Disease"/>
            <person name="Wu L."/>
            <person name="Ma J."/>
        </authorList>
    </citation>
    <scope>NUCLEOTIDE SEQUENCE [LARGE SCALE GENOMIC DNA]</scope>
    <source>
        <strain evidence="4">CGMCC 1.15304</strain>
    </source>
</reference>
<evidence type="ECO:0000256" key="2">
    <source>
        <dbReference type="SAM" id="SignalP"/>
    </source>
</evidence>
<feature type="region of interest" description="Disordered" evidence="1">
    <location>
        <begin position="224"/>
        <end position="250"/>
    </location>
</feature>
<comment type="caution">
    <text evidence="3">The sequence shown here is derived from an EMBL/GenBank/DDBJ whole genome shotgun (WGS) entry which is preliminary data.</text>
</comment>
<evidence type="ECO:0000313" key="4">
    <source>
        <dbReference type="Proteomes" id="UP001595776"/>
    </source>
</evidence>
<keyword evidence="4" id="KW-1185">Reference proteome</keyword>
<name>A0ABV8U9V5_9PROT</name>
<keyword evidence="2" id="KW-0732">Signal</keyword>
<dbReference type="RefSeq" id="WP_068145200.1">
    <property type="nucleotide sequence ID" value="NZ_JBHSCR010000003.1"/>
</dbReference>
<dbReference type="EMBL" id="JBHSCR010000003">
    <property type="protein sequence ID" value="MFC4347611.1"/>
    <property type="molecule type" value="Genomic_DNA"/>
</dbReference>
<proteinExistence type="predicted"/>
<evidence type="ECO:0000256" key="1">
    <source>
        <dbReference type="SAM" id="MobiDB-lite"/>
    </source>
</evidence>
<dbReference type="InterPro" id="IPR021457">
    <property type="entry name" value="DUF3108"/>
</dbReference>
<evidence type="ECO:0000313" key="3">
    <source>
        <dbReference type="EMBL" id="MFC4347611.1"/>
    </source>
</evidence>
<feature type="signal peptide" evidence="2">
    <location>
        <begin position="1"/>
        <end position="23"/>
    </location>
</feature>
<protein>
    <submittedName>
        <fullName evidence="3">DUF3108 domain-containing protein</fullName>
    </submittedName>
</protein>
<dbReference type="Proteomes" id="UP001595776">
    <property type="component" value="Unassembled WGS sequence"/>
</dbReference>
<organism evidence="3 4">
    <name type="scientific">Kordiimonas lipolytica</name>
    <dbReference type="NCBI Taxonomy" id="1662421"/>
    <lineage>
        <taxon>Bacteria</taxon>
        <taxon>Pseudomonadati</taxon>
        <taxon>Pseudomonadota</taxon>
        <taxon>Alphaproteobacteria</taxon>
        <taxon>Kordiimonadales</taxon>
        <taxon>Kordiimonadaceae</taxon>
        <taxon>Kordiimonas</taxon>
    </lineage>
</organism>
<accession>A0ABV8U9V5</accession>